<name>A0ABD8A1A1_9BACI</name>
<keyword evidence="2" id="KW-0472">Membrane</keyword>
<feature type="transmembrane region" description="Helical" evidence="2">
    <location>
        <begin position="105"/>
        <end position="124"/>
    </location>
</feature>
<reference evidence="3 4" key="1">
    <citation type="submission" date="2023-03" db="EMBL/GenBank/DDBJ databases">
        <title>Plant growth-promoting bacteria for biocontrol of bacterial wilt in tomato.</title>
        <authorList>
            <person name="Song J."/>
            <person name="Jin Y.J."/>
        </authorList>
    </citation>
    <scope>NUCLEOTIDE SEQUENCE [LARGE SCALE GENOMIC DNA]</scope>
    <source>
        <strain evidence="3 4">T36S-23</strain>
        <plasmid evidence="3 4">unnamed</plasmid>
    </source>
</reference>
<gene>
    <name evidence="3" type="ORF">P3F89_27225</name>
</gene>
<proteinExistence type="predicted"/>
<sequence length="201" mass="22787">MKNNWFKDMEKITICLGFAIIYLGVNNFLGNSVISPALVTGISLSGLFLTLADFLSKQFKDFENKRVLNVLYFIDSALYVLAALCIVGYPNATFITSLDKETLDWMSTSASVVALGFVFVAIGINNRKMAIEEDAKQAKEIQKIAQQTQKILDDAKEISKSKKETQELIREMQNETSELMKNKDKRIELLEKEIKLLKEMK</sequence>
<dbReference type="EMBL" id="CP119876">
    <property type="protein sequence ID" value="WMY18290.1"/>
    <property type="molecule type" value="Genomic_DNA"/>
</dbReference>
<protein>
    <submittedName>
        <fullName evidence="3">Uncharacterized protein</fullName>
    </submittedName>
</protein>
<geneLocation type="plasmid" evidence="3 4">
    <name>unnamed</name>
</geneLocation>
<dbReference type="GeneID" id="93011085"/>
<evidence type="ECO:0000256" key="2">
    <source>
        <dbReference type="SAM" id="Phobius"/>
    </source>
</evidence>
<dbReference type="AlphaFoldDB" id="A0ABD8A1A1"/>
<feature type="coiled-coil region" evidence="1">
    <location>
        <begin position="155"/>
        <end position="200"/>
    </location>
</feature>
<evidence type="ECO:0000256" key="1">
    <source>
        <dbReference type="SAM" id="Coils"/>
    </source>
</evidence>
<keyword evidence="2" id="KW-0812">Transmembrane</keyword>
<feature type="transmembrane region" description="Helical" evidence="2">
    <location>
        <begin position="67"/>
        <end position="89"/>
    </location>
</feature>
<evidence type="ECO:0000313" key="4">
    <source>
        <dbReference type="Proteomes" id="UP001260090"/>
    </source>
</evidence>
<dbReference type="Proteomes" id="UP001260090">
    <property type="component" value="Plasmid unnamed"/>
</dbReference>
<dbReference type="RefSeq" id="WP_309573964.1">
    <property type="nucleotide sequence ID" value="NZ_CP119876.1"/>
</dbReference>
<keyword evidence="1" id="KW-0175">Coiled coil</keyword>
<feature type="transmembrane region" description="Helical" evidence="2">
    <location>
        <begin position="12"/>
        <end position="29"/>
    </location>
</feature>
<accession>A0ABD8A1A1</accession>
<organism evidence="3 4">
    <name type="scientific">Bacillus tropicus</name>
    <dbReference type="NCBI Taxonomy" id="2026188"/>
    <lineage>
        <taxon>Bacteria</taxon>
        <taxon>Bacillati</taxon>
        <taxon>Bacillota</taxon>
        <taxon>Bacilli</taxon>
        <taxon>Bacillales</taxon>
        <taxon>Bacillaceae</taxon>
        <taxon>Bacillus</taxon>
        <taxon>Bacillus cereus group</taxon>
    </lineage>
</organism>
<feature type="transmembrane region" description="Helical" evidence="2">
    <location>
        <begin position="35"/>
        <end position="55"/>
    </location>
</feature>
<evidence type="ECO:0000313" key="3">
    <source>
        <dbReference type="EMBL" id="WMY18290.1"/>
    </source>
</evidence>
<keyword evidence="2" id="KW-1133">Transmembrane helix</keyword>
<keyword evidence="3" id="KW-0614">Plasmid</keyword>